<keyword evidence="3 15" id="KW-0547">Nucleotide-binding</keyword>
<protein>
    <recommendedName>
        <fullName evidence="15">RecBCD enzyme subunit RecB</fullName>
        <ecNumber evidence="15">3.1.11.5</ecNumber>
        <ecNumber evidence="15">5.6.2.4</ecNumber>
    </recommendedName>
    <alternativeName>
        <fullName evidence="15">DNA 3'-5' helicase subunit RecB</fullName>
    </alternativeName>
    <alternativeName>
        <fullName evidence="15">Exonuclease V subunit RecB</fullName>
        <shortName evidence="15">ExoV subunit RecB</shortName>
    </alternativeName>
    <alternativeName>
        <fullName evidence="15">Helicase/nuclease RecBCD subunit RecB</fullName>
    </alternativeName>
</protein>
<keyword evidence="6 15" id="KW-0347">Helicase</keyword>
<keyword evidence="7 15" id="KW-0269">Exonuclease</keyword>
<dbReference type="InterPro" id="IPR011604">
    <property type="entry name" value="PDDEXK-like_dom_sf"/>
</dbReference>
<dbReference type="Gene3D" id="3.90.320.10">
    <property type="match status" value="1"/>
</dbReference>
<keyword evidence="12 15" id="KW-0413">Isomerase</keyword>
<dbReference type="SUPFAM" id="SSF52980">
    <property type="entry name" value="Restriction endonuclease-like"/>
    <property type="match status" value="1"/>
</dbReference>
<dbReference type="InterPro" id="IPR000212">
    <property type="entry name" value="DNA_helicase_UvrD/REP"/>
</dbReference>
<feature type="compositionally biased region" description="Acidic residues" evidence="17">
    <location>
        <begin position="828"/>
        <end position="839"/>
    </location>
</feature>
<accession>A0ABV9FZR2</accession>
<dbReference type="PROSITE" id="PS51217">
    <property type="entry name" value="UVRD_HELICASE_CTER"/>
    <property type="match status" value="1"/>
</dbReference>
<comment type="catalytic activity">
    <reaction evidence="13 15">
        <text>Couples ATP hydrolysis with the unwinding of duplex DNA by translocating in the 3'-5' direction.</text>
        <dbReference type="EC" id="5.6.2.4"/>
    </reaction>
</comment>
<comment type="catalytic activity">
    <reaction evidence="15">
        <text>Exonucleolytic cleavage (in the presence of ATP) in either 5'- to 3'- or 3'- to 5'-direction to yield 5'-phosphooligonucleotides.</text>
        <dbReference type="EC" id="3.1.11.5"/>
    </reaction>
</comment>
<comment type="subunit">
    <text evidence="15">Heterotrimer of RecB, RecC and RecD. All subunits contribute to DNA-binding. Interacts with RecA.</text>
</comment>
<feature type="binding site" evidence="15">
    <location>
        <position position="1000"/>
    </location>
    <ligand>
        <name>Mg(2+)</name>
        <dbReference type="ChEBI" id="CHEBI:18420"/>
    </ligand>
</feature>
<comment type="domain">
    <text evidence="15">The N-terminal DNA-binding domain is a ssDNA-dependent ATPase and has ATP-dependent 3'-5' helicase function. This domain interacts with RecC.</text>
</comment>
<dbReference type="InterPro" id="IPR014016">
    <property type="entry name" value="UvrD-like_ATP-bd"/>
</dbReference>
<dbReference type="InterPro" id="IPR038726">
    <property type="entry name" value="PDDEXK_AddAB-type"/>
</dbReference>
<feature type="region of interest" description="Disordered" evidence="17">
    <location>
        <begin position="818"/>
        <end position="842"/>
    </location>
</feature>
<dbReference type="SUPFAM" id="SSF52540">
    <property type="entry name" value="P-loop containing nucleoside triphosphate hydrolases"/>
    <property type="match status" value="1"/>
</dbReference>
<comment type="domain">
    <text evidence="15">The C-terminal domain has nuclease activity and interacts with RecD. It interacts with RecA, facilitating its loading onto ssDNA.</text>
</comment>
<dbReference type="HAMAP" id="MF_01485">
    <property type="entry name" value="RecB"/>
    <property type="match status" value="1"/>
</dbReference>
<evidence type="ECO:0000313" key="21">
    <source>
        <dbReference type="Proteomes" id="UP001595914"/>
    </source>
</evidence>
<keyword evidence="1 15" id="KW-0540">Nuclease</keyword>
<evidence type="ECO:0000256" key="16">
    <source>
        <dbReference type="PROSITE-ProRule" id="PRU00560"/>
    </source>
</evidence>
<dbReference type="PANTHER" id="PTHR11070">
    <property type="entry name" value="UVRD / RECB / PCRA DNA HELICASE FAMILY MEMBER"/>
    <property type="match status" value="1"/>
</dbReference>
<name>A0ABV9FZR2_9NOCA</name>
<keyword evidence="8 15" id="KW-0067">ATP-binding</keyword>
<evidence type="ECO:0000256" key="6">
    <source>
        <dbReference type="ARBA" id="ARBA00022806"/>
    </source>
</evidence>
<feature type="binding site" evidence="15">
    <location>
        <position position="1018"/>
    </location>
    <ligand>
        <name>Mg(2+)</name>
        <dbReference type="ChEBI" id="CHEBI:18420"/>
    </ligand>
</feature>
<evidence type="ECO:0000256" key="12">
    <source>
        <dbReference type="ARBA" id="ARBA00023235"/>
    </source>
</evidence>
<evidence type="ECO:0000256" key="2">
    <source>
        <dbReference type="ARBA" id="ARBA00022723"/>
    </source>
</evidence>
<keyword evidence="5 15" id="KW-0378">Hydrolase</keyword>
<evidence type="ECO:0000256" key="17">
    <source>
        <dbReference type="SAM" id="MobiDB-lite"/>
    </source>
</evidence>
<feature type="binding site" evidence="15">
    <location>
        <position position="872"/>
    </location>
    <ligand>
        <name>Mg(2+)</name>
        <dbReference type="ChEBI" id="CHEBI:18420"/>
    </ligand>
</feature>
<dbReference type="CDD" id="cd17932">
    <property type="entry name" value="DEXQc_UvrD"/>
    <property type="match status" value="1"/>
</dbReference>
<reference evidence="21" key="1">
    <citation type="journal article" date="2019" name="Int. J. Syst. Evol. Microbiol.">
        <title>The Global Catalogue of Microorganisms (GCM) 10K type strain sequencing project: providing services to taxonomists for standard genome sequencing and annotation.</title>
        <authorList>
            <consortium name="The Broad Institute Genomics Platform"/>
            <consortium name="The Broad Institute Genome Sequencing Center for Infectious Disease"/>
            <person name="Wu L."/>
            <person name="Ma J."/>
        </authorList>
    </citation>
    <scope>NUCLEOTIDE SEQUENCE [LARGE SCALE GENOMIC DNA]</scope>
    <source>
        <strain evidence="21">CCUG 54520</strain>
    </source>
</reference>
<proteinExistence type="inferred from homology"/>
<dbReference type="InterPro" id="IPR027417">
    <property type="entry name" value="P-loop_NTPase"/>
</dbReference>
<evidence type="ECO:0000313" key="20">
    <source>
        <dbReference type="EMBL" id="MFC4605859.1"/>
    </source>
</evidence>
<sequence>MGAAARRRDAGGAVSPTAFRLLGPLPTGTTVLEASAGTGKTYAIVGLAARFVAEGHADLSELLLVTFSRAATKELRERTRERFASAATALTDPAAARDGGDELAAHLATGTPDEVALRRRRLLQSLSDFDAATIATTHSFCQRVLDGLGVAGDRDPDAVLVEEADDLAAETVGDLYLSTFAAAENPSLEPGVARKAARAAIFDPQAVLAPEGADGTPAGDAVAFATAVRAEMRDRKRAAGLRDFDDLPYLLHGVLTDPVHGEAARARVRERYRVVLVDEFQDTDPLQWGILNAAFHGHSTLVLVGDPKQAIYAFRGAEVLAYLDAVDAADRTLELTVNWRSDAGLLDALGYLQRGAALGHDDIVVNAVEAAKPESRLAGETPLRLRYLPRGGAGPVGKSGFPSVGPLRARVAADLAADVVALLQRGASLDLGAGPRPVAPGDIAVLAGTHAQITLVHDALDRAGVPSVLAGGLSVFATPAAQHWLWLLHALEQPHRSDRVRLAALTPLIGRTAGELDTRGDDVVAEVGGTLRELTQVFAHSGFAALFERLSGWAQLEQRLLSRQGGERQLTDLRHVGQLLNAAAVEENLGLTALTRWLTDRIRDPRSGGVDRSRRLDSDAAAVQICTVHASKGLEYPVVYVPFGWDAAKRPNPDTLLLHDRDGRRILDVGGEDSDGYRDRKKAHDEEESGESLRLLYVAMTRAKCQLVLWWAPAYATAGAPLHRMLLGRKPGELEVPQRVNLPTDPVIAETFGRWAAEGPVLSTGAAVIAVQGVGADPVPEASWTPPRAEPGELAAARFDRVLDARWRRTSYTALTAAAHDAPGVGSEQEETETADEPDAPPLITDADPTVAGIASTMNALPGGAVFGTLVHAVLEIVDTSAADLPAELLRCCREAVAAELSSVDPAELAEALLPVLRTPLGDGAGVTLADLSPRDRLPELEFELPLAGGEDARARVTLDGLVSLLRAHLPTGDALASYAEHLLTLDRPELRGFLTGSIDAVLRLPDASGRQRYVVVDYKTNRLAQVEQLTTAHYTRDAMAAEMMRAHYPLQALLYSVALHRYLRWRLPDYDPAVHLGGTQYLFVRGMVGPETPAGCGVFDWTPPPALVTGLSDLLAGIGAASTHSGVTA</sequence>
<dbReference type="Proteomes" id="UP001595914">
    <property type="component" value="Unassembled WGS sequence"/>
</dbReference>
<dbReference type="Gene3D" id="1.10.486.10">
    <property type="entry name" value="PCRA, domain 4"/>
    <property type="match status" value="1"/>
</dbReference>
<comment type="miscellaneous">
    <text evidence="15">In the RecBCD complex, RecB has a slow 3'-5' helicase, an exonuclease activity and loads RecA onto ssDNA, RecD has a fast 5'-3' helicase activity, while RecC stimulates the ATPase and processivity of the RecB helicase and contributes to recognition of the Chi site.</text>
</comment>
<organism evidence="20 21">
    <name type="scientific">Rhodococcus kronopolitis</name>
    <dbReference type="NCBI Taxonomy" id="1460226"/>
    <lineage>
        <taxon>Bacteria</taxon>
        <taxon>Bacillati</taxon>
        <taxon>Actinomycetota</taxon>
        <taxon>Actinomycetes</taxon>
        <taxon>Mycobacteriales</taxon>
        <taxon>Nocardiaceae</taxon>
        <taxon>Rhodococcus</taxon>
    </lineage>
</organism>
<dbReference type="EMBL" id="JBHSFO010000014">
    <property type="protein sequence ID" value="MFC4605859.1"/>
    <property type="molecule type" value="Genomic_DNA"/>
</dbReference>
<evidence type="ECO:0000256" key="15">
    <source>
        <dbReference type="HAMAP-Rule" id="MF_01485"/>
    </source>
</evidence>
<keyword evidence="11 15" id="KW-0234">DNA repair</keyword>
<comment type="catalytic activity">
    <reaction evidence="14 15">
        <text>ATP + H2O = ADP + phosphate + H(+)</text>
        <dbReference type="Rhea" id="RHEA:13065"/>
        <dbReference type="ChEBI" id="CHEBI:15377"/>
        <dbReference type="ChEBI" id="CHEBI:15378"/>
        <dbReference type="ChEBI" id="CHEBI:30616"/>
        <dbReference type="ChEBI" id="CHEBI:43474"/>
        <dbReference type="ChEBI" id="CHEBI:456216"/>
        <dbReference type="EC" id="5.6.2.4"/>
    </reaction>
</comment>
<keyword evidence="10 15" id="KW-0238">DNA-binding</keyword>
<evidence type="ECO:0000259" key="18">
    <source>
        <dbReference type="PROSITE" id="PS51198"/>
    </source>
</evidence>
<evidence type="ECO:0000256" key="7">
    <source>
        <dbReference type="ARBA" id="ARBA00022839"/>
    </source>
</evidence>
<evidence type="ECO:0000256" key="4">
    <source>
        <dbReference type="ARBA" id="ARBA00022763"/>
    </source>
</evidence>
<keyword evidence="9 15" id="KW-0460">Magnesium</keyword>
<comment type="function">
    <text evidence="15">A helicase/nuclease that prepares dsDNA breaks (DSB) for recombinational DNA repair. Binds to DSBs and unwinds DNA via a highly rapid and processive ATP-dependent bidirectional helicase activity. Unwinds dsDNA until it encounters a Chi (crossover hotspot instigator) sequence from the 3' direction. Cuts ssDNA a few nucleotides 3' to the Chi site. The properties and activities of the enzyme are changed at Chi. The Chi-altered holoenzyme produces a long 3'-ssDNA overhang and facilitates RecA-binding to the ssDNA for homologous DNA recombination and repair. Holoenzyme degrades any linearized DNA that is unable to undergo homologous recombination. In the holoenzyme this subunit contributes ATPase, 3'-5' helicase, exonuclease activity and loads RecA onto ssDNA.</text>
</comment>
<gene>
    <name evidence="15" type="primary">recB</name>
    <name evidence="20" type="ORF">ACFO6S_19335</name>
</gene>
<feature type="active site" description="For nuclease activity" evidence="15">
    <location>
        <position position="1018"/>
    </location>
</feature>
<feature type="domain" description="UvrD-like helicase C-terminal" evidence="19">
    <location>
        <begin position="365"/>
        <end position="633"/>
    </location>
</feature>
<dbReference type="InterPro" id="IPR011335">
    <property type="entry name" value="Restrct_endonuc-II-like"/>
</dbReference>
<evidence type="ECO:0000256" key="14">
    <source>
        <dbReference type="ARBA" id="ARBA00048988"/>
    </source>
</evidence>
<keyword evidence="2 15" id="KW-0479">Metal-binding</keyword>
<evidence type="ECO:0000256" key="5">
    <source>
        <dbReference type="ARBA" id="ARBA00022801"/>
    </source>
</evidence>
<comment type="caution">
    <text evidence="20">The sequence shown here is derived from an EMBL/GenBank/DDBJ whole genome shotgun (WGS) entry which is preliminary data.</text>
</comment>
<evidence type="ECO:0000256" key="13">
    <source>
        <dbReference type="ARBA" id="ARBA00034617"/>
    </source>
</evidence>
<dbReference type="Pfam" id="PF13361">
    <property type="entry name" value="UvrD_C"/>
    <property type="match status" value="1"/>
</dbReference>
<evidence type="ECO:0000256" key="8">
    <source>
        <dbReference type="ARBA" id="ARBA00022840"/>
    </source>
</evidence>
<dbReference type="PANTHER" id="PTHR11070:SF23">
    <property type="entry name" value="RECBCD ENZYME SUBUNIT RECB"/>
    <property type="match status" value="1"/>
</dbReference>
<dbReference type="RefSeq" id="WP_378419595.1">
    <property type="nucleotide sequence ID" value="NZ_JBHSFO010000014.1"/>
</dbReference>
<dbReference type="EC" id="3.1.11.5" evidence="15"/>
<dbReference type="InterPro" id="IPR014017">
    <property type="entry name" value="DNA_helicase_UvrD-like_C"/>
</dbReference>
<comment type="cofactor">
    <cofactor evidence="15">
        <name>Mg(2+)</name>
        <dbReference type="ChEBI" id="CHEBI:18420"/>
    </cofactor>
    <text evidence="15">Binds 1 Mg(2+) ion per subunit.</text>
</comment>
<keyword evidence="21" id="KW-1185">Reference proteome</keyword>
<evidence type="ECO:0000256" key="1">
    <source>
        <dbReference type="ARBA" id="ARBA00022722"/>
    </source>
</evidence>
<feature type="region of interest" description="DNA-binding and helicase activity, interacts with RecC" evidence="15">
    <location>
        <begin position="1"/>
        <end position="763"/>
    </location>
</feature>
<evidence type="ECO:0000256" key="3">
    <source>
        <dbReference type="ARBA" id="ARBA00022741"/>
    </source>
</evidence>
<evidence type="ECO:0000256" key="9">
    <source>
        <dbReference type="ARBA" id="ARBA00022842"/>
    </source>
</evidence>
<dbReference type="InterPro" id="IPR004586">
    <property type="entry name" value="RecB"/>
</dbReference>
<comment type="similarity">
    <text evidence="15">Belongs to the helicase family. UvrD subfamily.</text>
</comment>
<evidence type="ECO:0000259" key="19">
    <source>
        <dbReference type="PROSITE" id="PS51217"/>
    </source>
</evidence>
<feature type="region of interest" description="Nuclease activity, interacts with RecD and RecA" evidence="15">
    <location>
        <begin position="806"/>
        <end position="1130"/>
    </location>
</feature>
<keyword evidence="4 15" id="KW-0227">DNA damage</keyword>
<dbReference type="PROSITE" id="PS51198">
    <property type="entry name" value="UVRD_HELICASE_ATP_BIND"/>
    <property type="match status" value="1"/>
</dbReference>
<dbReference type="EC" id="5.6.2.4" evidence="15"/>
<dbReference type="Pfam" id="PF00580">
    <property type="entry name" value="UvrD-helicase"/>
    <property type="match status" value="1"/>
</dbReference>
<dbReference type="Pfam" id="PF12705">
    <property type="entry name" value="PDDEXK_1"/>
    <property type="match status" value="1"/>
</dbReference>
<evidence type="ECO:0000256" key="11">
    <source>
        <dbReference type="ARBA" id="ARBA00023204"/>
    </source>
</evidence>
<evidence type="ECO:0000256" key="10">
    <source>
        <dbReference type="ARBA" id="ARBA00023125"/>
    </source>
</evidence>
<feature type="binding site" evidence="16">
    <location>
        <begin position="34"/>
        <end position="41"/>
    </location>
    <ligand>
        <name>ATP</name>
        <dbReference type="ChEBI" id="CHEBI:30616"/>
    </ligand>
</feature>
<feature type="domain" description="UvrD-like helicase ATP-binding" evidence="18">
    <location>
        <begin position="13"/>
        <end position="342"/>
    </location>
</feature>
<dbReference type="CDD" id="cd22352">
    <property type="entry name" value="RecB_C-like"/>
    <property type="match status" value="1"/>
</dbReference>
<dbReference type="Gene3D" id="3.40.50.300">
    <property type="entry name" value="P-loop containing nucleotide triphosphate hydrolases"/>
    <property type="match status" value="2"/>
</dbReference>